<dbReference type="Pfam" id="PF22665">
    <property type="entry name" value="WHD_DUF6293"/>
    <property type="match status" value="1"/>
</dbReference>
<dbReference type="Proteomes" id="UP000001901">
    <property type="component" value="Chromosome"/>
</dbReference>
<dbReference type="InterPro" id="IPR036388">
    <property type="entry name" value="WH-like_DNA-bd_sf"/>
</dbReference>
<protein>
    <submittedName>
        <fullName evidence="3">Uncharacterized protein</fullName>
    </submittedName>
</protein>
<feature type="domain" description="HFX-2341-like N-terminal" evidence="1">
    <location>
        <begin position="4"/>
        <end position="113"/>
    </location>
</feature>
<evidence type="ECO:0000259" key="1">
    <source>
        <dbReference type="Pfam" id="PF19810"/>
    </source>
</evidence>
<dbReference type="InterPro" id="IPR036390">
    <property type="entry name" value="WH_DNA-bd_sf"/>
</dbReference>
<dbReference type="RefSeq" id="WP_012939435.1">
    <property type="nucleotide sequence ID" value="NC_013741.1"/>
</dbReference>
<dbReference type="PaxDb" id="572546-Arcpr_0021"/>
<organism evidence="3 4">
    <name type="scientific">Archaeoglobus profundus (strain DSM 5631 / JCM 9629 / NBRC 100127 / Av18)</name>
    <dbReference type="NCBI Taxonomy" id="572546"/>
    <lineage>
        <taxon>Archaea</taxon>
        <taxon>Methanobacteriati</taxon>
        <taxon>Methanobacteriota</taxon>
        <taxon>Archaeoglobi</taxon>
        <taxon>Archaeoglobales</taxon>
        <taxon>Archaeoglobaceae</taxon>
        <taxon>Archaeoglobus</taxon>
    </lineage>
</organism>
<dbReference type="AlphaFoldDB" id="D2RFM4"/>
<accession>D2RFM4</accession>
<dbReference type="KEGG" id="apo:Arcpr_0021"/>
<dbReference type="Pfam" id="PF19810">
    <property type="entry name" value="HFX_2341_N"/>
    <property type="match status" value="1"/>
</dbReference>
<dbReference type="OrthoDB" id="49624at2157"/>
<reference evidence="3 4" key="1">
    <citation type="journal article" date="2010" name="Stand. Genomic Sci.">
        <title>Complete genome sequence of Archaeoglobus profundus type strain (AV18).</title>
        <authorList>
            <person name="von Jan M."/>
            <person name="Lapidus A."/>
            <person name="Del Rio T.G."/>
            <person name="Copeland A."/>
            <person name="Tice H."/>
            <person name="Cheng J.F."/>
            <person name="Lucas S."/>
            <person name="Chen F."/>
            <person name="Nolan M."/>
            <person name="Goodwin L."/>
            <person name="Han C."/>
            <person name="Pitluck S."/>
            <person name="Liolios K."/>
            <person name="Ivanova N."/>
            <person name="Mavromatis K."/>
            <person name="Ovchinnikova G."/>
            <person name="Chertkov O."/>
            <person name="Pati A."/>
            <person name="Chen A."/>
            <person name="Palaniappan K."/>
            <person name="Land M."/>
            <person name="Hauser L."/>
            <person name="Chang Y.J."/>
            <person name="Jeffries C.D."/>
            <person name="Saunders E."/>
            <person name="Brettin T."/>
            <person name="Detter J.C."/>
            <person name="Chain P."/>
            <person name="Eichinger K."/>
            <person name="Huber H."/>
            <person name="Spring S."/>
            <person name="Rohde M."/>
            <person name="Goker M."/>
            <person name="Wirth R."/>
            <person name="Woyke T."/>
            <person name="Bristow J."/>
            <person name="Eisen J.A."/>
            <person name="Markowitz V."/>
            <person name="Hugenholtz P."/>
            <person name="Kyrpides N.C."/>
            <person name="Klenk H.P."/>
        </authorList>
    </citation>
    <scope>NUCLEOTIDE SEQUENCE [LARGE SCALE GENOMIC DNA]</scope>
    <source>
        <strain evidence="4">DSM 5631 / JCM 9629 / NBRC 100127 / Av18</strain>
    </source>
</reference>
<dbReference type="SMR" id="D2RFM4"/>
<dbReference type="InterPro" id="IPR046260">
    <property type="entry name" value="HFX_2341-like_N"/>
</dbReference>
<dbReference type="HOGENOM" id="CLU_103614_0_0_2"/>
<proteinExistence type="predicted"/>
<evidence type="ECO:0000313" key="3">
    <source>
        <dbReference type="EMBL" id="ADB57099.1"/>
    </source>
</evidence>
<dbReference type="InterPro" id="IPR054162">
    <property type="entry name" value="DUF6293_C"/>
</dbReference>
<name>D2RFM4_ARCPA</name>
<sequence>MKTVHLIPLGKRCEIILESVRMSGKPIQKAYLIVSRDGNCLKEVENALKNFIEVEVVKLSNDVYEAAIELLKIIKRELDEGNDVYINLSDAPKELCIAGLISAQISRSKVYMAITSNGKVEKVIDLKVPPIKSLGEDKIALIKALEENGGEVESINRLIEIIEGKTDDQKKYMAQRARMSYHLKGLETDGLIEMKREGKNVRIRLTPLGKAYAIMLLQ</sequence>
<keyword evidence="4" id="KW-1185">Reference proteome</keyword>
<evidence type="ECO:0000259" key="2">
    <source>
        <dbReference type="Pfam" id="PF22665"/>
    </source>
</evidence>
<dbReference type="Gene3D" id="1.10.10.10">
    <property type="entry name" value="Winged helix-like DNA-binding domain superfamily/Winged helix DNA-binding domain"/>
    <property type="match status" value="1"/>
</dbReference>
<dbReference type="SUPFAM" id="SSF46785">
    <property type="entry name" value="Winged helix' DNA-binding domain"/>
    <property type="match status" value="1"/>
</dbReference>
<dbReference type="GeneID" id="8738666"/>
<gene>
    <name evidence="3" type="ordered locus">Arcpr_0021</name>
</gene>
<feature type="domain" description="DUF6293" evidence="2">
    <location>
        <begin position="126"/>
        <end position="214"/>
    </location>
</feature>
<dbReference type="EMBL" id="CP001857">
    <property type="protein sequence ID" value="ADB57099.1"/>
    <property type="molecule type" value="Genomic_DNA"/>
</dbReference>
<dbReference type="eggNOG" id="arCOG01448">
    <property type="taxonomic scope" value="Archaea"/>
</dbReference>
<dbReference type="STRING" id="572546.Arcpr_0021"/>
<evidence type="ECO:0000313" key="4">
    <source>
        <dbReference type="Proteomes" id="UP000001901"/>
    </source>
</evidence>